<dbReference type="Pfam" id="PF00107">
    <property type="entry name" value="ADH_zinc_N"/>
    <property type="match status" value="1"/>
</dbReference>
<dbReference type="InterPro" id="IPR036291">
    <property type="entry name" value="NAD(P)-bd_dom_sf"/>
</dbReference>
<dbReference type="InterPro" id="IPR020843">
    <property type="entry name" value="ER"/>
</dbReference>
<accession>A0A2W4U342</accession>
<evidence type="ECO:0000256" key="2">
    <source>
        <dbReference type="ARBA" id="ARBA00023002"/>
    </source>
</evidence>
<dbReference type="GO" id="GO:0016651">
    <property type="term" value="F:oxidoreductase activity, acting on NAD(P)H"/>
    <property type="evidence" value="ECO:0007669"/>
    <property type="project" value="TreeGrafter"/>
</dbReference>
<dbReference type="Proteomes" id="UP000249354">
    <property type="component" value="Unassembled WGS sequence"/>
</dbReference>
<organism evidence="4 5">
    <name type="scientific">Leptolyngbya foveolarum</name>
    <dbReference type="NCBI Taxonomy" id="47253"/>
    <lineage>
        <taxon>Bacteria</taxon>
        <taxon>Bacillati</taxon>
        <taxon>Cyanobacteriota</taxon>
        <taxon>Cyanophyceae</taxon>
        <taxon>Leptolyngbyales</taxon>
        <taxon>Leptolyngbyaceae</taxon>
        <taxon>Leptolyngbya group</taxon>
        <taxon>Leptolyngbya</taxon>
    </lineage>
</organism>
<reference evidence="4 5" key="2">
    <citation type="submission" date="2018-06" db="EMBL/GenBank/DDBJ databases">
        <title>Metagenomic assembly of (sub)arctic Cyanobacteria and their associated microbiome from non-axenic cultures.</title>
        <authorList>
            <person name="Baurain D."/>
        </authorList>
    </citation>
    <scope>NUCLEOTIDE SEQUENCE [LARGE SCALE GENOMIC DNA]</scope>
    <source>
        <strain evidence="4">ULC129bin1</strain>
    </source>
</reference>
<dbReference type="AlphaFoldDB" id="A0A2W4U342"/>
<dbReference type="Pfam" id="PF08240">
    <property type="entry name" value="ADH_N"/>
    <property type="match status" value="1"/>
</dbReference>
<name>A0A2W4U342_9CYAN</name>
<keyword evidence="2" id="KW-0560">Oxidoreductase</keyword>
<protein>
    <submittedName>
        <fullName evidence="4">Oxidoreductase</fullName>
    </submittedName>
</protein>
<dbReference type="Gene3D" id="3.40.50.720">
    <property type="entry name" value="NAD(P)-binding Rossmann-like Domain"/>
    <property type="match status" value="1"/>
</dbReference>
<sequence length="342" mass="36263">MQQVTVSAFGGTENLQVKTVNPVQPKSTEVVIQLTSVGLNQADLMARRGEYRLSSGAPPFTPGIEGGGVITAVGSQVVNRQVGQRVILTIAAPHKVGTYRSQFVTAARNTVVVPDGIPDDLIGALWLAFATAWGALVWRQKIQPGQTLMLPAASSSVAISASQIAKSAGAIVIGTTTSPEKVDALQHISAAKYDHIVVTSANTATGKAEPWWRQIKKITGGKGVDVIFDPVAAGDFLHHEIRLLAKGGTLWVYGLLGTPDTVDVSPLIRKDAAIRGWLLNALVDTPAEQAAYQHILKNVAAGVYQLPIATTFSLDRVREAHEAMEIGSHIGKYVLMPALSSD</sequence>
<dbReference type="PANTHER" id="PTHR48106">
    <property type="entry name" value="QUINONE OXIDOREDUCTASE PIG3-RELATED"/>
    <property type="match status" value="1"/>
</dbReference>
<dbReference type="SUPFAM" id="SSF50129">
    <property type="entry name" value="GroES-like"/>
    <property type="match status" value="1"/>
</dbReference>
<dbReference type="SUPFAM" id="SSF51735">
    <property type="entry name" value="NAD(P)-binding Rossmann-fold domains"/>
    <property type="match status" value="1"/>
</dbReference>
<dbReference type="Gene3D" id="3.90.180.10">
    <property type="entry name" value="Medium-chain alcohol dehydrogenases, catalytic domain"/>
    <property type="match status" value="1"/>
</dbReference>
<dbReference type="InterPro" id="IPR013149">
    <property type="entry name" value="ADH-like_C"/>
</dbReference>
<dbReference type="InterPro" id="IPR013154">
    <property type="entry name" value="ADH-like_N"/>
</dbReference>
<dbReference type="PANTHER" id="PTHR48106:SF18">
    <property type="entry name" value="QUINONE OXIDOREDUCTASE PIG3"/>
    <property type="match status" value="1"/>
</dbReference>
<reference evidence="5" key="1">
    <citation type="submission" date="2018-04" db="EMBL/GenBank/DDBJ databases">
        <authorList>
            <person name="Cornet L."/>
        </authorList>
    </citation>
    <scope>NUCLEOTIDE SEQUENCE [LARGE SCALE GENOMIC DNA]</scope>
</reference>
<evidence type="ECO:0000259" key="3">
    <source>
        <dbReference type="SMART" id="SM00829"/>
    </source>
</evidence>
<proteinExistence type="predicted"/>
<evidence type="ECO:0000256" key="1">
    <source>
        <dbReference type="ARBA" id="ARBA00022857"/>
    </source>
</evidence>
<dbReference type="EMBL" id="QBMC01000107">
    <property type="protein sequence ID" value="PZO14494.1"/>
    <property type="molecule type" value="Genomic_DNA"/>
</dbReference>
<keyword evidence="1" id="KW-0521">NADP</keyword>
<dbReference type="SMART" id="SM00829">
    <property type="entry name" value="PKS_ER"/>
    <property type="match status" value="1"/>
</dbReference>
<evidence type="ECO:0000313" key="5">
    <source>
        <dbReference type="Proteomes" id="UP000249354"/>
    </source>
</evidence>
<comment type="caution">
    <text evidence="4">The sequence shown here is derived from an EMBL/GenBank/DDBJ whole genome shotgun (WGS) entry which is preliminary data.</text>
</comment>
<evidence type="ECO:0000313" key="4">
    <source>
        <dbReference type="EMBL" id="PZO14494.1"/>
    </source>
</evidence>
<dbReference type="GO" id="GO:0070402">
    <property type="term" value="F:NADPH binding"/>
    <property type="evidence" value="ECO:0007669"/>
    <property type="project" value="TreeGrafter"/>
</dbReference>
<dbReference type="InterPro" id="IPR011032">
    <property type="entry name" value="GroES-like_sf"/>
</dbReference>
<gene>
    <name evidence="4" type="ORF">DCF25_14860</name>
</gene>
<feature type="domain" description="Enoyl reductase (ER)" evidence="3">
    <location>
        <begin position="10"/>
        <end position="335"/>
    </location>
</feature>